<gene>
    <name evidence="2" type="ORF">CLG94_02175</name>
</gene>
<keyword evidence="3" id="KW-1185">Reference proteome</keyword>
<feature type="signal peptide" evidence="1">
    <location>
        <begin position="1"/>
        <end position="29"/>
    </location>
</feature>
<reference evidence="2 3" key="1">
    <citation type="submission" date="2017-09" db="EMBL/GenBank/DDBJ databases">
        <title>Bloom of a denitrifying methanotroph, Candidatus Methylomirabilis limnetica, in a deep stratified lake.</title>
        <authorList>
            <person name="Graf J.S."/>
            <person name="Marchant H.K."/>
            <person name="Tienken D."/>
            <person name="Hach P.F."/>
            <person name="Brand A."/>
            <person name="Schubert C.J."/>
            <person name="Kuypers M.M."/>
            <person name="Milucka J."/>
        </authorList>
    </citation>
    <scope>NUCLEOTIDE SEQUENCE [LARGE SCALE GENOMIC DNA]</scope>
    <source>
        <strain evidence="2 3">Zug</strain>
    </source>
</reference>
<evidence type="ECO:0000256" key="1">
    <source>
        <dbReference type="SAM" id="SignalP"/>
    </source>
</evidence>
<dbReference type="OrthoDB" id="9789685at2"/>
<dbReference type="RefSeq" id="WP_107561267.1">
    <property type="nucleotide sequence ID" value="NZ_NVQC01000011.1"/>
</dbReference>
<proteinExistence type="predicted"/>
<organism evidence="2 3">
    <name type="scientific">Candidatus Methylomirabilis limnetica</name>
    <dbReference type="NCBI Taxonomy" id="2033718"/>
    <lineage>
        <taxon>Bacteria</taxon>
        <taxon>Candidatus Methylomirabilota</taxon>
        <taxon>Candidatus Methylomirabilia</taxon>
        <taxon>Candidatus Methylomirabilales</taxon>
        <taxon>Candidatus Methylomirabilaceae</taxon>
        <taxon>Candidatus Methylomirabilis</taxon>
    </lineage>
</organism>
<dbReference type="Proteomes" id="UP000241436">
    <property type="component" value="Unassembled WGS sequence"/>
</dbReference>
<sequence length="256" mass="28133">MQKRFWKGCATLILCLPMLILAGQQPAAAQEHNAPAPGWWPFSKPFKGLEMGQQGGLDDGRIGSGLKEALRIGTQNAVALTGKPNGYFDNPAIRILMPQQLQTLETTMRAVGYGPQMDAFMLSMNRAAERAAPAATQIFTDALSAMTFEDVRTILTGNDTAATDYFKAKTSNRLVAAFRPVVEQAMNEVGAVRQYKELVTLYQSIPFVKSATLDIDQHVVSKGLDGLFHVLGEEERKIRTDPTARVTDLLKEVFSR</sequence>
<feature type="chain" id="PRO_5015747645" description="DUF4197 domain-containing protein" evidence="1">
    <location>
        <begin position="30"/>
        <end position="256"/>
    </location>
</feature>
<protein>
    <recommendedName>
        <fullName evidence="4">DUF4197 domain-containing protein</fullName>
    </recommendedName>
</protein>
<comment type="caution">
    <text evidence="2">The sequence shown here is derived from an EMBL/GenBank/DDBJ whole genome shotgun (WGS) entry which is preliminary data.</text>
</comment>
<name>A0A2T4U092_9BACT</name>
<evidence type="ECO:0008006" key="4">
    <source>
        <dbReference type="Google" id="ProtNLM"/>
    </source>
</evidence>
<evidence type="ECO:0000313" key="3">
    <source>
        <dbReference type="Proteomes" id="UP000241436"/>
    </source>
</evidence>
<keyword evidence="1" id="KW-0732">Signal</keyword>
<dbReference type="Pfam" id="PF13852">
    <property type="entry name" value="DUF4197"/>
    <property type="match status" value="1"/>
</dbReference>
<dbReference type="AlphaFoldDB" id="A0A2T4U092"/>
<accession>A0A2T4U092</accession>
<reference evidence="3" key="2">
    <citation type="journal article" date="2018" name="Environ. Microbiol.">
        <title>Bloom of a denitrifying methanotroph, 'Candidatus Methylomirabilis limnetica', in a deep stratified lake.</title>
        <authorList>
            <person name="Graf J.S."/>
            <person name="Mayr M.J."/>
            <person name="Marchant H.K."/>
            <person name="Tienken D."/>
            <person name="Hach P.F."/>
            <person name="Brand A."/>
            <person name="Schubert C.J."/>
            <person name="Kuypers M.M."/>
            <person name="Milucka J."/>
        </authorList>
    </citation>
    <scope>NUCLEOTIDE SEQUENCE [LARGE SCALE GENOMIC DNA]</scope>
    <source>
        <strain evidence="3">Zug</strain>
    </source>
</reference>
<dbReference type="InterPro" id="IPR025245">
    <property type="entry name" value="DUF4197"/>
</dbReference>
<evidence type="ECO:0000313" key="2">
    <source>
        <dbReference type="EMBL" id="PTL36803.1"/>
    </source>
</evidence>
<dbReference type="EMBL" id="NVQC01000011">
    <property type="protein sequence ID" value="PTL36803.1"/>
    <property type="molecule type" value="Genomic_DNA"/>
</dbReference>